<accession>A0A1X2GK25</accession>
<dbReference type="AlphaFoldDB" id="A0A1X2GK25"/>
<evidence type="ECO:0000259" key="4">
    <source>
        <dbReference type="Pfam" id="PF07859"/>
    </source>
</evidence>
<keyword evidence="2 5" id="KW-0378">Hydrolase</keyword>
<protein>
    <submittedName>
        <fullName evidence="5">Alpha/beta-hydrolase</fullName>
    </submittedName>
</protein>
<dbReference type="InterPro" id="IPR029058">
    <property type="entry name" value="AB_hydrolase_fold"/>
</dbReference>
<evidence type="ECO:0000313" key="5">
    <source>
        <dbReference type="EMBL" id="ORX55667.1"/>
    </source>
</evidence>
<dbReference type="InterPro" id="IPR033140">
    <property type="entry name" value="Lipase_GDXG_put_SER_AS"/>
</dbReference>
<dbReference type="Pfam" id="PF07859">
    <property type="entry name" value="Abhydrolase_3"/>
    <property type="match status" value="1"/>
</dbReference>
<dbReference type="InterPro" id="IPR050300">
    <property type="entry name" value="GDXG_lipolytic_enzyme"/>
</dbReference>
<dbReference type="InterPro" id="IPR013094">
    <property type="entry name" value="AB_hydrolase_3"/>
</dbReference>
<evidence type="ECO:0000256" key="3">
    <source>
        <dbReference type="PROSITE-ProRule" id="PRU10038"/>
    </source>
</evidence>
<dbReference type="OrthoDB" id="408631at2759"/>
<gene>
    <name evidence="5" type="ORF">DM01DRAFT_1335061</name>
</gene>
<dbReference type="STRING" id="101127.A0A1X2GK25"/>
<sequence length="324" mass="36136">MSVHAYNSRPSMTAISMPYGKQTAWVKFFNQDGFKGCWIGRDFAARSTAQIESVVPDLPLVILYLHGGGFTLGHSTMYMPFNMYLLNQLKSKHGVETVMLSVDYSLSPESAYPTAIHECINAYRYLVHTLSVPPSKIVLAGDSAGGNLVGVLLNIIGHQREHEDYAALPPLPMPVRAVMISPWVAMHDDDSIPASFTTNAAFDITSPHILKQQMHCYLPQLNQLSAAAQVALLNNPLVSPLHGNYHDTCPVLMAYSNHELFQSDLGLFLERLKKQGVKTDVIVRDHEPHDYLTVPHFTTTLDVWQHDVTKLADWIAQALELDHH</sequence>
<dbReference type="Gene3D" id="3.40.50.1820">
    <property type="entry name" value="alpha/beta hydrolase"/>
    <property type="match status" value="1"/>
</dbReference>
<dbReference type="PANTHER" id="PTHR48081:SF31">
    <property type="entry name" value="STERYL ACETYL HYDROLASE MUG81-RELATED"/>
    <property type="match status" value="1"/>
</dbReference>
<evidence type="ECO:0000256" key="2">
    <source>
        <dbReference type="ARBA" id="ARBA00022801"/>
    </source>
</evidence>
<dbReference type="PROSITE" id="PS01174">
    <property type="entry name" value="LIPASE_GDXG_SER"/>
    <property type="match status" value="1"/>
</dbReference>
<dbReference type="EMBL" id="MCGT01000011">
    <property type="protein sequence ID" value="ORX55667.1"/>
    <property type="molecule type" value="Genomic_DNA"/>
</dbReference>
<reference evidence="5 6" key="1">
    <citation type="submission" date="2016-07" db="EMBL/GenBank/DDBJ databases">
        <title>Pervasive Adenine N6-methylation of Active Genes in Fungi.</title>
        <authorList>
            <consortium name="DOE Joint Genome Institute"/>
            <person name="Mondo S.J."/>
            <person name="Dannebaum R.O."/>
            <person name="Kuo R.C."/>
            <person name="Labutti K."/>
            <person name="Haridas S."/>
            <person name="Kuo A."/>
            <person name="Salamov A."/>
            <person name="Ahrendt S.R."/>
            <person name="Lipzen A."/>
            <person name="Sullivan W."/>
            <person name="Andreopoulos W.B."/>
            <person name="Clum A."/>
            <person name="Lindquist E."/>
            <person name="Daum C."/>
            <person name="Ramamoorthy G.K."/>
            <person name="Gryganskyi A."/>
            <person name="Culley D."/>
            <person name="Magnuson J.K."/>
            <person name="James T.Y."/>
            <person name="O'Malley M.A."/>
            <person name="Stajich J.E."/>
            <person name="Spatafora J.W."/>
            <person name="Visel A."/>
            <person name="Grigoriev I.V."/>
        </authorList>
    </citation>
    <scope>NUCLEOTIDE SEQUENCE [LARGE SCALE GENOMIC DNA]</scope>
    <source>
        <strain evidence="5 6">NRRL 3301</strain>
    </source>
</reference>
<keyword evidence="6" id="KW-1185">Reference proteome</keyword>
<name>A0A1X2GK25_9FUNG</name>
<evidence type="ECO:0000256" key="1">
    <source>
        <dbReference type="ARBA" id="ARBA00010515"/>
    </source>
</evidence>
<dbReference type="GO" id="GO:0016787">
    <property type="term" value="F:hydrolase activity"/>
    <property type="evidence" value="ECO:0007669"/>
    <property type="project" value="UniProtKB-KW"/>
</dbReference>
<comment type="caution">
    <text evidence="5">The sequence shown here is derived from an EMBL/GenBank/DDBJ whole genome shotgun (WGS) entry which is preliminary data.</text>
</comment>
<dbReference type="Proteomes" id="UP000242146">
    <property type="component" value="Unassembled WGS sequence"/>
</dbReference>
<proteinExistence type="inferred from homology"/>
<comment type="similarity">
    <text evidence="1">Belongs to the 'GDXG' lipolytic enzyme family.</text>
</comment>
<dbReference type="SUPFAM" id="SSF53474">
    <property type="entry name" value="alpha/beta-Hydrolases"/>
    <property type="match status" value="1"/>
</dbReference>
<organism evidence="5 6">
    <name type="scientific">Hesseltinella vesiculosa</name>
    <dbReference type="NCBI Taxonomy" id="101127"/>
    <lineage>
        <taxon>Eukaryota</taxon>
        <taxon>Fungi</taxon>
        <taxon>Fungi incertae sedis</taxon>
        <taxon>Mucoromycota</taxon>
        <taxon>Mucoromycotina</taxon>
        <taxon>Mucoromycetes</taxon>
        <taxon>Mucorales</taxon>
        <taxon>Cunninghamellaceae</taxon>
        <taxon>Hesseltinella</taxon>
    </lineage>
</organism>
<feature type="active site" evidence="3">
    <location>
        <position position="143"/>
    </location>
</feature>
<feature type="domain" description="Alpha/beta hydrolase fold-3" evidence="4">
    <location>
        <begin position="62"/>
        <end position="292"/>
    </location>
</feature>
<evidence type="ECO:0000313" key="6">
    <source>
        <dbReference type="Proteomes" id="UP000242146"/>
    </source>
</evidence>
<dbReference type="PANTHER" id="PTHR48081">
    <property type="entry name" value="AB HYDROLASE SUPERFAMILY PROTEIN C4A8.06C"/>
    <property type="match status" value="1"/>
</dbReference>